<dbReference type="PROSITE" id="PS50923">
    <property type="entry name" value="SUSHI"/>
    <property type="match status" value="2"/>
</dbReference>
<accession>A0AAD1WI58</accession>
<evidence type="ECO:0000256" key="22">
    <source>
        <dbReference type="ARBA" id="ARBA00093544"/>
    </source>
</evidence>
<dbReference type="PANTHER" id="PTHR46393">
    <property type="entry name" value="SUSHI DOMAIN-CONTAINING PROTEIN"/>
    <property type="match status" value="1"/>
</dbReference>
<comment type="subcellular location">
    <subcellularLocation>
        <location evidence="4">Cell surface</location>
    </subcellularLocation>
    <subcellularLocation>
        <location evidence="5">Secreted</location>
    </subcellularLocation>
</comment>
<evidence type="ECO:0000256" key="6">
    <source>
        <dbReference type="ARBA" id="ARBA00017023"/>
    </source>
</evidence>
<dbReference type="GO" id="GO:0070062">
    <property type="term" value="C:extracellular exosome"/>
    <property type="evidence" value="ECO:0007669"/>
    <property type="project" value="TreeGrafter"/>
</dbReference>
<keyword evidence="11 25" id="KW-0732">Signal</keyword>
<feature type="active site" description="Charge relay system" evidence="23">
    <location>
        <position position="678"/>
    </location>
</feature>
<evidence type="ECO:0000313" key="29">
    <source>
        <dbReference type="EMBL" id="CAH2314452.1"/>
    </source>
</evidence>
<dbReference type="InterPro" id="IPR035976">
    <property type="entry name" value="Sushi/SCR/CCP_sf"/>
</dbReference>
<dbReference type="SMART" id="SM00020">
    <property type="entry name" value="Tryp_SPc"/>
    <property type="match status" value="1"/>
</dbReference>
<dbReference type="Pfam" id="PF00084">
    <property type="entry name" value="Sushi"/>
    <property type="match status" value="2"/>
</dbReference>
<dbReference type="GO" id="GO:0006508">
    <property type="term" value="P:proteolysis"/>
    <property type="evidence" value="ECO:0007669"/>
    <property type="project" value="UniProtKB-KW"/>
</dbReference>
<dbReference type="InterPro" id="IPR001314">
    <property type="entry name" value="Peptidase_S1A"/>
</dbReference>
<keyword evidence="9 24" id="KW-0768">Sushi</keyword>
<comment type="function">
    <text evidence="20">Precursor of the catalytic component of the C3 and C5 convertase complexes, which are part of the complement pathway, a cascade of proteins that leads to phagocytosis and breakdown of pathogens and signaling that strengthens the adaptive immune system. Component C2 is part of the classical, lectin and GZMK complement systems.</text>
</comment>
<dbReference type="InterPro" id="IPR002035">
    <property type="entry name" value="VWF_A"/>
</dbReference>
<evidence type="ECO:0000256" key="1">
    <source>
        <dbReference type="ARBA" id="ARBA00000095"/>
    </source>
</evidence>
<dbReference type="CDD" id="cd00190">
    <property type="entry name" value="Tryp_SPc"/>
    <property type="match status" value="1"/>
</dbReference>
<dbReference type="SUPFAM" id="SSF57535">
    <property type="entry name" value="Complement control module/SCR domain"/>
    <property type="match status" value="3"/>
</dbReference>
<feature type="signal peptide" evidence="25">
    <location>
        <begin position="1"/>
        <end position="28"/>
    </location>
</feature>
<dbReference type="SUPFAM" id="SSF50494">
    <property type="entry name" value="Trypsin-like serine proteases"/>
    <property type="match status" value="1"/>
</dbReference>
<keyword evidence="30" id="KW-1185">Reference proteome</keyword>
<dbReference type="InterPro" id="IPR000436">
    <property type="entry name" value="Sushi_SCR_CCP_dom"/>
</dbReference>
<evidence type="ECO:0000256" key="3">
    <source>
        <dbReference type="ARBA" id="ARBA00001946"/>
    </source>
</evidence>
<dbReference type="GO" id="GO:0006958">
    <property type="term" value="P:complement activation, classical pathway"/>
    <property type="evidence" value="ECO:0007669"/>
    <property type="project" value="UniProtKB-KW"/>
</dbReference>
<dbReference type="PROSITE" id="PS50234">
    <property type="entry name" value="VWFA"/>
    <property type="match status" value="1"/>
</dbReference>
<dbReference type="SMART" id="SM00327">
    <property type="entry name" value="VWA"/>
    <property type="match status" value="1"/>
</dbReference>
<feature type="domain" description="Sushi" evidence="28">
    <location>
        <begin position="97"/>
        <end position="155"/>
    </location>
</feature>
<evidence type="ECO:0000256" key="4">
    <source>
        <dbReference type="ARBA" id="ARBA00004241"/>
    </source>
</evidence>
<dbReference type="EMBL" id="OW240920">
    <property type="protein sequence ID" value="CAH2314452.1"/>
    <property type="molecule type" value="Genomic_DNA"/>
</dbReference>
<comment type="caution">
    <text evidence="24">Lacks conserved residue(s) required for the propagation of feature annotation.</text>
</comment>
<evidence type="ECO:0000256" key="21">
    <source>
        <dbReference type="ARBA" id="ARBA00093306"/>
    </source>
</evidence>
<dbReference type="Pfam" id="PF00089">
    <property type="entry name" value="Trypsin"/>
    <property type="match status" value="1"/>
</dbReference>
<keyword evidence="15" id="KW-0391">Immunity</keyword>
<dbReference type="CDD" id="cd00033">
    <property type="entry name" value="CCP"/>
    <property type="match status" value="3"/>
</dbReference>
<dbReference type="Gene3D" id="2.10.70.10">
    <property type="entry name" value="Complement Module, domain 1"/>
    <property type="match status" value="3"/>
</dbReference>
<feature type="domain" description="VWFA" evidence="26">
    <location>
        <begin position="258"/>
        <end position="455"/>
    </location>
</feature>
<dbReference type="InterPro" id="IPR009003">
    <property type="entry name" value="Peptidase_S1_PA"/>
</dbReference>
<evidence type="ECO:0000259" key="28">
    <source>
        <dbReference type="PROSITE" id="PS50923"/>
    </source>
</evidence>
<evidence type="ECO:0000256" key="9">
    <source>
        <dbReference type="ARBA" id="ARBA00022659"/>
    </source>
</evidence>
<comment type="cofactor">
    <cofactor evidence="3">
        <name>Mg(2+)</name>
        <dbReference type="ChEBI" id="CHEBI:18420"/>
    </cofactor>
</comment>
<dbReference type="GO" id="GO:0009986">
    <property type="term" value="C:cell surface"/>
    <property type="evidence" value="ECO:0007669"/>
    <property type="project" value="UniProtKB-SubCell"/>
</dbReference>
<dbReference type="AlphaFoldDB" id="A0AAD1WI58"/>
<keyword evidence="13" id="KW-0378">Hydrolase</keyword>
<keyword evidence="17 24" id="KW-1015">Disulfide bond</keyword>
<dbReference type="Pfam" id="PF00092">
    <property type="entry name" value="VWA"/>
    <property type="match status" value="1"/>
</dbReference>
<organism evidence="29 30">
    <name type="scientific">Pelobates cultripes</name>
    <name type="common">Western spadefoot toad</name>
    <dbReference type="NCBI Taxonomy" id="61616"/>
    <lineage>
        <taxon>Eukaryota</taxon>
        <taxon>Metazoa</taxon>
        <taxon>Chordata</taxon>
        <taxon>Craniata</taxon>
        <taxon>Vertebrata</taxon>
        <taxon>Euteleostomi</taxon>
        <taxon>Amphibia</taxon>
        <taxon>Batrachia</taxon>
        <taxon>Anura</taxon>
        <taxon>Pelobatoidea</taxon>
        <taxon>Pelobatidae</taxon>
        <taxon>Pelobates</taxon>
    </lineage>
</organism>
<feature type="domain" description="Peptidase S1" evidence="27">
    <location>
        <begin position="460"/>
        <end position="735"/>
    </location>
</feature>
<keyword evidence="16" id="KW-0180">Complement pathway</keyword>
<keyword evidence="7" id="KW-0964">Secreted</keyword>
<dbReference type="PRINTS" id="PR00453">
    <property type="entry name" value="VWFADOMAIN"/>
</dbReference>
<evidence type="ECO:0000256" key="10">
    <source>
        <dbReference type="ARBA" id="ARBA00022670"/>
    </source>
</evidence>
<sequence>MGELSVSRDGCLLLGIILLAGIAERASSVDCPPNTGFTGDLTSLSNGLKEGSKAQFLCPTGKYPWPVSSRVCLPSGQWSLIKSNTGRKYNTVSCKDMRCPEPLSFENGEYYPRGPFLVGANITFQCNDGYHLRGSMERMCRRNAKWSGETAVCVDGDGHCPDPGVPPGAVKTGTRYEVDERVSYECSRGLTLVGSKQRTCLENTAWSGTEVSCQYPYAFDLPEDVSEHFMGTISGVLKTQQQGGAGRTIKIKKNGILNVYIVLDASRSVGEDNFAIYKDCAKQIVDGLGRFDMTVEFGVISYATEVNVVVRIHDEDADYSDTVSDTIENNLQYADHADKSGTNTKAALQEVYNMMSFQKDRYKTKDWESIQHVIILMTDGKANMGGHPKDVVRKIRDFLNITPEREDFLDVYAFGIGVNDVDQVELNDVASRKDNERHMFILENAEDMKTVFAKILDLKTVGDMCGINEEHGETSRENWNYLHPWTAIIQTQALEPCLGSLISKSWVLTAAHCFKAIPTQVEIGPLKFAVKDYKTHKCYNQSRKASIGLKEDYDYDLGLIQLDSAVTFSQNVRTICTPCTEPANRAMKKTAASTCKEHSDWLMTSNEIPAQYLAKDEKTPKDRQKMNRKDVQIKINQARDACVSAVQNWDPFKDIDPSLLVSPRHLCVEGDMSCKGESGGPLYLERKKRFFQVGILSFGIYNPCTDKSKQRKNPEARDFYVNVLEILPWLRKHVDDLEFLADVDVEDNIVCPS</sequence>
<evidence type="ECO:0000256" key="11">
    <source>
        <dbReference type="ARBA" id="ARBA00022729"/>
    </source>
</evidence>
<evidence type="ECO:0000256" key="25">
    <source>
        <dbReference type="SAM" id="SignalP"/>
    </source>
</evidence>
<dbReference type="PANTHER" id="PTHR46393:SF2">
    <property type="entry name" value="COMPLEMENT C2"/>
    <property type="match status" value="1"/>
</dbReference>
<evidence type="ECO:0000256" key="7">
    <source>
        <dbReference type="ARBA" id="ARBA00022525"/>
    </source>
</evidence>
<reference evidence="29" key="1">
    <citation type="submission" date="2022-03" db="EMBL/GenBank/DDBJ databases">
        <authorList>
            <person name="Alioto T."/>
            <person name="Alioto T."/>
            <person name="Gomez Garrido J."/>
        </authorList>
    </citation>
    <scope>NUCLEOTIDE SEQUENCE</scope>
</reference>
<dbReference type="SMART" id="SM00032">
    <property type="entry name" value="CCP"/>
    <property type="match status" value="3"/>
</dbReference>
<evidence type="ECO:0000256" key="23">
    <source>
        <dbReference type="PIRSR" id="PIRSR001154-1"/>
    </source>
</evidence>
<dbReference type="InterPro" id="IPR018114">
    <property type="entry name" value="TRYPSIN_HIS"/>
</dbReference>
<dbReference type="GO" id="GO:0004252">
    <property type="term" value="F:serine-type endopeptidase activity"/>
    <property type="evidence" value="ECO:0007669"/>
    <property type="project" value="UniProtKB-EC"/>
</dbReference>
<name>A0AAD1WI58_PELCU</name>
<evidence type="ECO:0000256" key="19">
    <source>
        <dbReference type="ARBA" id="ARBA00029636"/>
    </source>
</evidence>
<evidence type="ECO:0000256" key="12">
    <source>
        <dbReference type="ARBA" id="ARBA00022737"/>
    </source>
</evidence>
<evidence type="ECO:0000256" key="15">
    <source>
        <dbReference type="ARBA" id="ARBA00022859"/>
    </source>
</evidence>
<evidence type="ECO:0000256" key="18">
    <source>
        <dbReference type="ARBA" id="ARBA00023180"/>
    </source>
</evidence>
<dbReference type="PRINTS" id="PR00722">
    <property type="entry name" value="CHYMOTRYPSIN"/>
</dbReference>
<dbReference type="PROSITE" id="PS50240">
    <property type="entry name" value="TRYPSIN_DOM"/>
    <property type="match status" value="1"/>
</dbReference>
<evidence type="ECO:0000259" key="26">
    <source>
        <dbReference type="PROSITE" id="PS50234"/>
    </source>
</evidence>
<gene>
    <name evidence="29" type="ORF">PECUL_23A015305</name>
</gene>
<proteinExistence type="predicted"/>
<evidence type="ECO:0000256" key="20">
    <source>
        <dbReference type="ARBA" id="ARBA00093302"/>
    </source>
</evidence>
<evidence type="ECO:0000256" key="8">
    <source>
        <dbReference type="ARBA" id="ARBA00022588"/>
    </source>
</evidence>
<dbReference type="InterPro" id="IPR011360">
    <property type="entry name" value="Compl_C2_B"/>
</dbReference>
<evidence type="ECO:0000256" key="17">
    <source>
        <dbReference type="ARBA" id="ARBA00023157"/>
    </source>
</evidence>
<keyword evidence="14" id="KW-0720">Serine protease</keyword>
<keyword evidence="18" id="KW-0325">Glycoprotein</keyword>
<dbReference type="SUPFAM" id="SSF53300">
    <property type="entry name" value="vWA-like"/>
    <property type="match status" value="1"/>
</dbReference>
<feature type="domain" description="Sushi" evidence="28">
    <location>
        <begin position="158"/>
        <end position="215"/>
    </location>
</feature>
<comment type="subunit">
    <text evidence="22">Serine protease component of the C3 convertase, also named C4bC2b, composed of the serine protease complement C2b and complement C4b. Serine protease component of the C5 convertase, also named C4bC2bC3b, composed of the serine protease complement C2b, complement C3b, as well as complement C4b.</text>
</comment>
<dbReference type="Proteomes" id="UP001295444">
    <property type="component" value="Chromosome 09"/>
</dbReference>
<comment type="catalytic activity">
    <reaction evidence="1">
        <text>Selective cleavage of Arg-|-Ser bond in complement component C3 alpha-chain to form C3a and C3b, and Arg-|-Xaa bond in complement component C5 alpha-chain to form C5a and C5b.</text>
        <dbReference type="EC" id="3.4.21.43"/>
    </reaction>
</comment>
<evidence type="ECO:0000256" key="2">
    <source>
        <dbReference type="ARBA" id="ARBA00001936"/>
    </source>
</evidence>
<feature type="disulfide bond" evidence="24">
    <location>
        <begin position="126"/>
        <end position="153"/>
    </location>
</feature>
<dbReference type="InterPro" id="IPR043504">
    <property type="entry name" value="Peptidase_S1_PA_chymotrypsin"/>
</dbReference>
<comment type="cofactor">
    <cofactor evidence="2">
        <name>Mn(2+)</name>
        <dbReference type="ChEBI" id="CHEBI:29035"/>
    </cofactor>
</comment>
<dbReference type="Gene3D" id="2.40.10.10">
    <property type="entry name" value="Trypsin-like serine proteases"/>
    <property type="match status" value="2"/>
</dbReference>
<evidence type="ECO:0000259" key="27">
    <source>
        <dbReference type="PROSITE" id="PS50240"/>
    </source>
</evidence>
<evidence type="ECO:0000256" key="14">
    <source>
        <dbReference type="ARBA" id="ARBA00022825"/>
    </source>
</evidence>
<keyword evidence="12" id="KW-0677">Repeat</keyword>
<dbReference type="GO" id="GO:0045087">
    <property type="term" value="P:innate immune response"/>
    <property type="evidence" value="ECO:0007669"/>
    <property type="project" value="UniProtKB-KW"/>
</dbReference>
<evidence type="ECO:0000256" key="5">
    <source>
        <dbReference type="ARBA" id="ARBA00004613"/>
    </source>
</evidence>
<keyword evidence="8" id="KW-0399">Innate immunity</keyword>
<dbReference type="InterPro" id="IPR001254">
    <property type="entry name" value="Trypsin_dom"/>
</dbReference>
<dbReference type="Gene3D" id="3.40.50.410">
    <property type="entry name" value="von Willebrand factor, type A domain"/>
    <property type="match status" value="1"/>
</dbReference>
<dbReference type="InterPro" id="IPR036465">
    <property type="entry name" value="vWFA_dom_sf"/>
</dbReference>
<dbReference type="PIRSF" id="PIRSF001154">
    <property type="entry name" value="Compl_C2_B"/>
    <property type="match status" value="1"/>
</dbReference>
<dbReference type="PROSITE" id="PS00134">
    <property type="entry name" value="TRYPSIN_HIS"/>
    <property type="match status" value="1"/>
</dbReference>
<keyword evidence="10" id="KW-0645">Protease</keyword>
<feature type="chain" id="PRO_5042000101" description="Complement C2" evidence="25">
    <location>
        <begin position="29"/>
        <end position="753"/>
    </location>
</feature>
<protein>
    <recommendedName>
        <fullName evidence="6">Complement C2</fullName>
    </recommendedName>
    <alternativeName>
        <fullName evidence="19">C3/C5 convertase</fullName>
    </alternativeName>
</protein>
<evidence type="ECO:0000256" key="16">
    <source>
        <dbReference type="ARBA" id="ARBA00022875"/>
    </source>
</evidence>
<evidence type="ECO:0000256" key="13">
    <source>
        <dbReference type="ARBA" id="ARBA00022801"/>
    </source>
</evidence>
<evidence type="ECO:0000256" key="24">
    <source>
        <dbReference type="PROSITE-ProRule" id="PRU00302"/>
    </source>
</evidence>
<dbReference type="GO" id="GO:0009617">
    <property type="term" value="P:response to bacterium"/>
    <property type="evidence" value="ECO:0007669"/>
    <property type="project" value="TreeGrafter"/>
</dbReference>
<feature type="disulfide bond" evidence="24">
    <location>
        <begin position="186"/>
        <end position="213"/>
    </location>
</feature>
<feature type="active site" description="Charge relay system" evidence="23">
    <location>
        <position position="556"/>
    </location>
</feature>
<comment type="function">
    <text evidence="21">Catalytic component of the complement C3 and C5 convertase complexes. Following complement activation, recruited to the surface of pathogens by complement C4b opsonin to form the C3 convertase, or C3b and C4b opsonins to form the C5 convertase. As part of the C3 convertase, cleaves and activate C3 into C3a anaphylatoxin and C3b opsonin, the next components of the complement pathways. As part of the C5 convertase, cleaves and activate C5 into C5a anaphylatoxin and C5b component of the membrane attack complex.</text>
</comment>
<feature type="active site" description="Charge relay system" evidence="23">
    <location>
        <position position="512"/>
    </location>
</feature>
<evidence type="ECO:0000313" key="30">
    <source>
        <dbReference type="Proteomes" id="UP001295444"/>
    </source>
</evidence>